<keyword evidence="3" id="KW-1185">Reference proteome</keyword>
<dbReference type="SUPFAM" id="SSF53067">
    <property type="entry name" value="Actin-like ATPase domain"/>
    <property type="match status" value="1"/>
</dbReference>
<name>A0ABW2Y562_9BIFI</name>
<dbReference type="InterPro" id="IPR036388">
    <property type="entry name" value="WH-like_DNA-bd_sf"/>
</dbReference>
<reference evidence="3" key="1">
    <citation type="journal article" date="2019" name="Int. J. Syst. Evol. Microbiol.">
        <title>The Global Catalogue of Microorganisms (GCM) 10K type strain sequencing project: providing services to taxonomists for standard genome sequencing and annotation.</title>
        <authorList>
            <consortium name="The Broad Institute Genomics Platform"/>
            <consortium name="The Broad Institute Genome Sequencing Center for Infectious Disease"/>
            <person name="Wu L."/>
            <person name="Ma J."/>
        </authorList>
    </citation>
    <scope>NUCLEOTIDE SEQUENCE [LARGE SCALE GENOMIC DNA]</scope>
    <source>
        <strain evidence="3">CCM 8604</strain>
    </source>
</reference>
<comment type="similarity">
    <text evidence="1">Belongs to the ROK (NagC/XylR) family.</text>
</comment>
<dbReference type="InterPro" id="IPR000600">
    <property type="entry name" value="ROK"/>
</dbReference>
<dbReference type="RefSeq" id="WP_377939085.1">
    <property type="nucleotide sequence ID" value="NZ_JBHTHQ010000021.1"/>
</dbReference>
<gene>
    <name evidence="2" type="ORF">ACFQY8_06535</name>
</gene>
<evidence type="ECO:0000313" key="2">
    <source>
        <dbReference type="EMBL" id="MFD0705398.1"/>
    </source>
</evidence>
<dbReference type="SUPFAM" id="SSF46785">
    <property type="entry name" value="Winged helix' DNA-binding domain"/>
    <property type="match status" value="1"/>
</dbReference>
<dbReference type="Gene3D" id="3.30.420.40">
    <property type="match status" value="2"/>
</dbReference>
<evidence type="ECO:0000256" key="1">
    <source>
        <dbReference type="ARBA" id="ARBA00006479"/>
    </source>
</evidence>
<proteinExistence type="inferred from homology"/>
<protein>
    <submittedName>
        <fullName evidence="2">ROK family transcriptional regulator</fullName>
    </submittedName>
</protein>
<dbReference type="InterPro" id="IPR036390">
    <property type="entry name" value="WH_DNA-bd_sf"/>
</dbReference>
<dbReference type="InterPro" id="IPR043129">
    <property type="entry name" value="ATPase_NBD"/>
</dbReference>
<dbReference type="Pfam" id="PF00480">
    <property type="entry name" value="ROK"/>
    <property type="match status" value="1"/>
</dbReference>
<comment type="caution">
    <text evidence="2">The sequence shown here is derived from an EMBL/GenBank/DDBJ whole genome shotgun (WGS) entry which is preliminary data.</text>
</comment>
<organism evidence="2 3">
    <name type="scientific">Alloscardovia venturai</name>
    <dbReference type="NCBI Taxonomy" id="1769421"/>
    <lineage>
        <taxon>Bacteria</taxon>
        <taxon>Bacillati</taxon>
        <taxon>Actinomycetota</taxon>
        <taxon>Actinomycetes</taxon>
        <taxon>Bifidobacteriales</taxon>
        <taxon>Bifidobacteriaceae</taxon>
        <taxon>Alloscardovia</taxon>
    </lineage>
</organism>
<dbReference type="PANTHER" id="PTHR18964:SF149">
    <property type="entry name" value="BIFUNCTIONAL UDP-N-ACETYLGLUCOSAMINE 2-EPIMERASE_N-ACETYLMANNOSAMINE KINASE"/>
    <property type="match status" value="1"/>
</dbReference>
<dbReference type="Gene3D" id="1.10.10.10">
    <property type="entry name" value="Winged helix-like DNA-binding domain superfamily/Winged helix DNA-binding domain"/>
    <property type="match status" value="1"/>
</dbReference>
<dbReference type="EMBL" id="JBHTHQ010000021">
    <property type="protein sequence ID" value="MFD0705398.1"/>
    <property type="molecule type" value="Genomic_DNA"/>
</dbReference>
<evidence type="ECO:0000313" key="3">
    <source>
        <dbReference type="Proteomes" id="UP001597036"/>
    </source>
</evidence>
<sequence length="402" mass="43378">MVEQQEFTLPTSSFISFDQYAQRYNTSSNSLRASQPSDVRRNNRLRAIEALFPLHQLSRSDIARHLQLTRASASEVVSSLINDGLVIEEGSSHTPGKPGKPGTLLRLDISSRNIIAIEISPSAHLRGILTDLVGHVLDRQTYSSDSWSSMIDGAIELSKSLLEKATAPVIGIGFSTPGIIKDNRSILSAPNLRWKNIEIAKKVENTLHISTRVDNNVNCAVLGERYFGVGKPNLMVVRISEGIGIGTMINGHIIEGSHYTAGEVAHVVVDPQGKSCYCGKKGCLETIVSEPAISQLSKSHSAQDMEEVLTQAGHTLGTALAMSVAITDVDDIVLYGSSVALSNTFQSSVQNAINASLNSPLSTSIHVRSPEVAEDIDLLGEAMTVLTWALPQNNSQQYSHSL</sequence>
<dbReference type="PANTHER" id="PTHR18964">
    <property type="entry name" value="ROK (REPRESSOR, ORF, KINASE) FAMILY"/>
    <property type="match status" value="1"/>
</dbReference>
<dbReference type="Proteomes" id="UP001597036">
    <property type="component" value="Unassembled WGS sequence"/>
</dbReference>
<accession>A0ABW2Y562</accession>